<gene>
    <name evidence="8" type="ORF">G647_04017</name>
</gene>
<dbReference type="InterPro" id="IPR050546">
    <property type="entry name" value="Glycosyl_Hydrlase_16"/>
</dbReference>
<evidence type="ECO:0000256" key="1">
    <source>
        <dbReference type="ARBA" id="ARBA00000124"/>
    </source>
</evidence>
<dbReference type="Pfam" id="PF26113">
    <property type="entry name" value="GH16_XgeA"/>
    <property type="match status" value="1"/>
</dbReference>
<dbReference type="VEuPathDB" id="FungiDB:G647_04017"/>
<feature type="chain" id="PRO_5004773315" description="endo-1,3(4)-beta-glucanase" evidence="6">
    <location>
        <begin position="21"/>
        <end position="363"/>
    </location>
</feature>
<dbReference type="Gene3D" id="2.60.120.200">
    <property type="match status" value="1"/>
</dbReference>
<dbReference type="OrthoDB" id="192832at2759"/>
<protein>
    <recommendedName>
        <fullName evidence="3">endo-1,3(4)-beta-glucanase</fullName>
        <ecNumber evidence="3">3.2.1.6</ecNumber>
    </recommendedName>
</protein>
<dbReference type="GeneID" id="19982510"/>
<accession>V9DE88</accession>
<dbReference type="HOGENOM" id="CLU_016972_1_1_1"/>
<evidence type="ECO:0000256" key="2">
    <source>
        <dbReference type="ARBA" id="ARBA00006865"/>
    </source>
</evidence>
<evidence type="ECO:0000256" key="3">
    <source>
        <dbReference type="ARBA" id="ARBA00012599"/>
    </source>
</evidence>
<evidence type="ECO:0000259" key="7">
    <source>
        <dbReference type="PROSITE" id="PS51762"/>
    </source>
</evidence>
<dbReference type="RefSeq" id="XP_008726584.1">
    <property type="nucleotide sequence ID" value="XM_008728362.1"/>
</dbReference>
<dbReference type="AlphaFoldDB" id="V9DE88"/>
<dbReference type="PANTHER" id="PTHR10963:SF24">
    <property type="entry name" value="GLYCOSIDASE C21B10.07-RELATED"/>
    <property type="match status" value="1"/>
</dbReference>
<dbReference type="PROSITE" id="PS51762">
    <property type="entry name" value="GH16_2"/>
    <property type="match status" value="1"/>
</dbReference>
<sequence>MVPTAFLLLLVSTCFQVAFAAYQIVQDYSGDAFWQGFDFFTDPDPTDGLVQFQSLEAANSSGIAGFIDGGNASFAIYMGVDTEKVAPEGRAAVRVTSSQSFQHGLVIADIVHMPGGVCGTWPAFWMVGSDWPNNGEIDIVEGVNDQPTNSMTLHTSEGPVISDRTDFSGQVITSNCDINAPDQPMNAGCSIGDISNLTFGPEFNEAGGGVFATEWSSDFIKIWFFPRGSFPSDIVSSSPDPSANWGTPNSLFQGQFNIDDHFRNLQIVFDTTFCGQWAGAVWDTSTCASLAPTCEEYVANNPADFADAYWAINTLQVFQDDGAGSANVNANPGKAKRGAAGTHILAGEVIQSRSAKTILPIYV</sequence>
<dbReference type="Proteomes" id="UP000030678">
    <property type="component" value="Unassembled WGS sequence"/>
</dbReference>
<evidence type="ECO:0000256" key="6">
    <source>
        <dbReference type="SAM" id="SignalP"/>
    </source>
</evidence>
<keyword evidence="6" id="KW-0732">Signal</keyword>
<proteinExistence type="inferred from homology"/>
<dbReference type="EMBL" id="KB822704">
    <property type="protein sequence ID" value="ETI24648.1"/>
    <property type="molecule type" value="Genomic_DNA"/>
</dbReference>
<dbReference type="CDD" id="cd02181">
    <property type="entry name" value="GH16_fungal_Lam16A_glucanase"/>
    <property type="match status" value="1"/>
</dbReference>
<evidence type="ECO:0000313" key="8">
    <source>
        <dbReference type="EMBL" id="ETI24648.1"/>
    </source>
</evidence>
<keyword evidence="5" id="KW-0326">Glycosidase</keyword>
<feature type="domain" description="GH16" evidence="7">
    <location>
        <begin position="1"/>
        <end position="286"/>
    </location>
</feature>
<evidence type="ECO:0000256" key="5">
    <source>
        <dbReference type="ARBA" id="ARBA00023295"/>
    </source>
</evidence>
<organism evidence="8 9">
    <name type="scientific">Cladophialophora carrionii CBS 160.54</name>
    <dbReference type="NCBI Taxonomy" id="1279043"/>
    <lineage>
        <taxon>Eukaryota</taxon>
        <taxon>Fungi</taxon>
        <taxon>Dikarya</taxon>
        <taxon>Ascomycota</taxon>
        <taxon>Pezizomycotina</taxon>
        <taxon>Eurotiomycetes</taxon>
        <taxon>Chaetothyriomycetidae</taxon>
        <taxon>Chaetothyriales</taxon>
        <taxon>Herpotrichiellaceae</taxon>
        <taxon>Cladophialophora</taxon>
    </lineage>
</organism>
<dbReference type="SUPFAM" id="SSF49899">
    <property type="entry name" value="Concanavalin A-like lectins/glucanases"/>
    <property type="match status" value="1"/>
</dbReference>
<dbReference type="PANTHER" id="PTHR10963">
    <property type="entry name" value="GLYCOSYL HYDROLASE-RELATED"/>
    <property type="match status" value="1"/>
</dbReference>
<comment type="similarity">
    <text evidence="2">Belongs to the glycosyl hydrolase 16 family.</text>
</comment>
<comment type="catalytic activity">
    <reaction evidence="1">
        <text>Endohydrolysis of (1-&gt;3)- or (1-&gt;4)-linkages in beta-D-glucans when the glucose residue whose reducing group is involved in the linkage to be hydrolyzed is itself substituted at C-3.</text>
        <dbReference type="EC" id="3.2.1.6"/>
    </reaction>
</comment>
<keyword evidence="4" id="KW-0378">Hydrolase</keyword>
<dbReference type="FunFam" id="2.60.120.200:FF:000114">
    <property type="entry name" value="Probable endo-1,3(4)-beta-glucanase NFIA_089530"/>
    <property type="match status" value="1"/>
</dbReference>
<feature type="signal peptide" evidence="6">
    <location>
        <begin position="1"/>
        <end position="20"/>
    </location>
</feature>
<dbReference type="EC" id="3.2.1.6" evidence="3"/>
<dbReference type="InterPro" id="IPR013320">
    <property type="entry name" value="ConA-like_dom_sf"/>
</dbReference>
<evidence type="ECO:0000313" key="9">
    <source>
        <dbReference type="Proteomes" id="UP000030678"/>
    </source>
</evidence>
<evidence type="ECO:0000256" key="4">
    <source>
        <dbReference type="ARBA" id="ARBA00022801"/>
    </source>
</evidence>
<dbReference type="GO" id="GO:0052861">
    <property type="term" value="F:endo-1,3(4)-beta-glucanase activity"/>
    <property type="evidence" value="ECO:0007669"/>
    <property type="project" value="UniProtKB-EC"/>
</dbReference>
<dbReference type="InterPro" id="IPR000757">
    <property type="entry name" value="Beta-glucanase-like"/>
</dbReference>
<name>V9DE88_9EURO</name>
<dbReference type="GO" id="GO:0009251">
    <property type="term" value="P:glucan catabolic process"/>
    <property type="evidence" value="ECO:0007669"/>
    <property type="project" value="TreeGrafter"/>
</dbReference>
<reference evidence="8 9" key="1">
    <citation type="submission" date="2013-03" db="EMBL/GenBank/DDBJ databases">
        <title>The Genome Sequence of Cladophialophora carrionii CBS 160.54.</title>
        <authorList>
            <consortium name="The Broad Institute Genomics Platform"/>
            <person name="Cuomo C."/>
            <person name="de Hoog S."/>
            <person name="Gorbushina A."/>
            <person name="Walker B."/>
            <person name="Young S.K."/>
            <person name="Zeng Q."/>
            <person name="Gargeya S."/>
            <person name="Fitzgerald M."/>
            <person name="Haas B."/>
            <person name="Abouelleil A."/>
            <person name="Allen A.W."/>
            <person name="Alvarado L."/>
            <person name="Arachchi H.M."/>
            <person name="Berlin A.M."/>
            <person name="Chapman S.B."/>
            <person name="Gainer-Dewar J."/>
            <person name="Goldberg J."/>
            <person name="Griggs A."/>
            <person name="Gujja S."/>
            <person name="Hansen M."/>
            <person name="Howarth C."/>
            <person name="Imamovic A."/>
            <person name="Ireland A."/>
            <person name="Larimer J."/>
            <person name="McCowan C."/>
            <person name="Murphy C."/>
            <person name="Pearson M."/>
            <person name="Poon T.W."/>
            <person name="Priest M."/>
            <person name="Roberts A."/>
            <person name="Saif S."/>
            <person name="Shea T."/>
            <person name="Sisk P."/>
            <person name="Sykes S."/>
            <person name="Wortman J."/>
            <person name="Nusbaum C."/>
            <person name="Birren B."/>
        </authorList>
    </citation>
    <scope>NUCLEOTIDE SEQUENCE [LARGE SCALE GENOMIC DNA]</scope>
    <source>
        <strain evidence="8 9">CBS 160.54</strain>
    </source>
</reference>